<dbReference type="PANTHER" id="PTHR41339">
    <property type="entry name" value="LIPL48"/>
    <property type="match status" value="1"/>
</dbReference>
<reference evidence="1 2" key="1">
    <citation type="journal article" date="2014" name="Genome Announc.">
        <title>Draft Genome Sequence of Cytophaga fermentans JCM 21142T, a Facultative Anaerobe Isolated from Marine Mud.</title>
        <authorList>
            <person name="Starns D."/>
            <person name="Oshima K."/>
            <person name="Suda W."/>
            <person name="Iino T."/>
            <person name="Yuki M."/>
            <person name="Inoue J."/>
            <person name="Kitamura K."/>
            <person name="Iida T."/>
            <person name="Darby A."/>
            <person name="Hattori M."/>
            <person name="Ohkuma M."/>
        </authorList>
    </citation>
    <scope>NUCLEOTIDE SEQUENCE [LARGE SCALE GENOMIC DNA]</scope>
    <source>
        <strain evidence="1 2">JCM 21142</strain>
    </source>
</reference>
<organism evidence="1 2">
    <name type="scientific">Saccharicrinis fermentans DSM 9555 = JCM 21142</name>
    <dbReference type="NCBI Taxonomy" id="869213"/>
    <lineage>
        <taxon>Bacteria</taxon>
        <taxon>Pseudomonadati</taxon>
        <taxon>Bacteroidota</taxon>
        <taxon>Bacteroidia</taxon>
        <taxon>Marinilabiliales</taxon>
        <taxon>Marinilabiliaceae</taxon>
        <taxon>Saccharicrinis</taxon>
    </lineage>
</organism>
<keyword evidence="2" id="KW-1185">Reference proteome</keyword>
<proteinExistence type="predicted"/>
<protein>
    <submittedName>
        <fullName evidence="1">Uncharacterized protein</fullName>
    </submittedName>
</protein>
<dbReference type="RefSeq" id="WP_027472807.1">
    <property type="nucleotide sequence ID" value="NZ_BAMD01000009.1"/>
</dbReference>
<comment type="caution">
    <text evidence="1">The sequence shown here is derived from an EMBL/GenBank/DDBJ whole genome shotgun (WGS) entry which is preliminary data.</text>
</comment>
<evidence type="ECO:0000313" key="2">
    <source>
        <dbReference type="Proteomes" id="UP000019402"/>
    </source>
</evidence>
<dbReference type="eggNOG" id="COG3291">
    <property type="taxonomic scope" value="Bacteria"/>
</dbReference>
<sequence length="408" mass="42814">MKKTFLLFGLAVATLFTACSEDDEKIVEKIIEDNGIIVKVSSNITENTTWDADSVYQLGGRITVLDDVTLTIEPGTIIKGEAGTGSNATALLVARGATLLAEGTPSAPIIFTSVADELLPEDIAAGNFASPNLDNDINGLWGGVIVLGKAPISAANESDEDVTEIQIEGIPTSDTNGLYGGNDEEDNSGILKYISIRHGGANIGSGNEINGLSLGGVGNKTTIENIEIVANQDDGIEWFGGSVDVKNVVVWNVGDDGLDTDQAWSGSVDNFIVITPAGHAFELDGPEGSDESVFASHSISNGTVIASEFDSEGEVERECEDLINGDANSMVSLSYINFTAINTQTIDADILEAADVSISNIVLDVAEEDLLLHLEDATEVPATVTAGTTSTVDKSVFSWTWAYIAGKF</sequence>
<gene>
    <name evidence="1" type="ORF">JCM21142_31109</name>
</gene>
<dbReference type="Proteomes" id="UP000019402">
    <property type="component" value="Unassembled WGS sequence"/>
</dbReference>
<dbReference type="AlphaFoldDB" id="W7YIX1"/>
<dbReference type="PANTHER" id="PTHR41339:SF1">
    <property type="entry name" value="SECRETED PROTEIN"/>
    <property type="match status" value="1"/>
</dbReference>
<dbReference type="PROSITE" id="PS51257">
    <property type="entry name" value="PROKAR_LIPOPROTEIN"/>
    <property type="match status" value="1"/>
</dbReference>
<dbReference type="STRING" id="869213.GCA_000517085_03392"/>
<evidence type="ECO:0000313" key="1">
    <source>
        <dbReference type="EMBL" id="GAF02474.1"/>
    </source>
</evidence>
<accession>W7YIX1</accession>
<name>W7YIX1_9BACT</name>
<dbReference type="EMBL" id="BAMD01000009">
    <property type="protein sequence ID" value="GAF02474.1"/>
    <property type="molecule type" value="Genomic_DNA"/>
</dbReference>
<dbReference type="OrthoDB" id="1521716at2"/>